<name>A0A813KEU4_POLGL</name>
<sequence>METIEGLRGSVSTRDLGNFYFLLEERRVVTLIELLIRRTSATEALLCLQAVEDPGSAVGQKAPVGHHLVVEGEGEQEAGEVERNKFFWEDMEQAFKSTWKLSETAAVASDALAISTRARANAVQQAERLQNVATERWGRLIGETLGEIYGNLFAKDLLWMFRAASRTQRFPVLLVKEAEEGSYLAQCQIATSMVFESELCACTLPRVLPSIRPAFTAGFEIGAAVGRNRAVNFKRLWIDAFLGSFLKQLWAVLRIRFQRVKGSAVRWDDLGYILRDSVVKGQSARRVVLTKFGRLPTTYDQNDPQVLKLLPSQWVPDIGLPLASGIGRGFFKRLKTGFKKGWRRQYVRPRFETWDVNDVPQFLLDCARQQGAEQAALVASSVGDTLARDVGWTVGSVVGAAWGLTRCLLGRSEDTAPDKGRVVVAGGYLESDKELLALEDYMREASQD</sequence>
<protein>
    <submittedName>
        <fullName evidence="1">Uncharacterized protein</fullName>
    </submittedName>
</protein>
<organism evidence="1 2">
    <name type="scientific">Polarella glacialis</name>
    <name type="common">Dinoflagellate</name>
    <dbReference type="NCBI Taxonomy" id="89957"/>
    <lineage>
        <taxon>Eukaryota</taxon>
        <taxon>Sar</taxon>
        <taxon>Alveolata</taxon>
        <taxon>Dinophyceae</taxon>
        <taxon>Suessiales</taxon>
        <taxon>Suessiaceae</taxon>
        <taxon>Polarella</taxon>
    </lineage>
</organism>
<dbReference type="AlphaFoldDB" id="A0A813KEU4"/>
<gene>
    <name evidence="1" type="ORF">PGLA2088_LOCUS30786</name>
</gene>
<comment type="caution">
    <text evidence="1">The sequence shown here is derived from an EMBL/GenBank/DDBJ whole genome shotgun (WGS) entry which is preliminary data.</text>
</comment>
<dbReference type="Proteomes" id="UP000626109">
    <property type="component" value="Unassembled WGS sequence"/>
</dbReference>
<dbReference type="EMBL" id="CAJNNW010029000">
    <property type="protein sequence ID" value="CAE8698537.1"/>
    <property type="molecule type" value="Genomic_DNA"/>
</dbReference>
<proteinExistence type="predicted"/>
<accession>A0A813KEU4</accession>
<evidence type="ECO:0000313" key="2">
    <source>
        <dbReference type="Proteomes" id="UP000626109"/>
    </source>
</evidence>
<evidence type="ECO:0000313" key="1">
    <source>
        <dbReference type="EMBL" id="CAE8698537.1"/>
    </source>
</evidence>
<reference evidence="1" key="1">
    <citation type="submission" date="2021-02" db="EMBL/GenBank/DDBJ databases">
        <authorList>
            <person name="Dougan E. K."/>
            <person name="Rhodes N."/>
            <person name="Thang M."/>
            <person name="Chan C."/>
        </authorList>
    </citation>
    <scope>NUCLEOTIDE SEQUENCE</scope>
</reference>